<proteinExistence type="predicted"/>
<dbReference type="Pfam" id="PF07727">
    <property type="entry name" value="RVT_2"/>
    <property type="match status" value="1"/>
</dbReference>
<gene>
    <name evidence="2" type="ORF">Tci_500648</name>
</gene>
<reference evidence="2" key="1">
    <citation type="journal article" date="2019" name="Sci. Rep.">
        <title>Draft genome of Tanacetum cinerariifolium, the natural source of mosquito coil.</title>
        <authorList>
            <person name="Yamashiro T."/>
            <person name="Shiraishi A."/>
            <person name="Satake H."/>
            <person name="Nakayama K."/>
        </authorList>
    </citation>
    <scope>NUCLEOTIDE SEQUENCE</scope>
</reference>
<dbReference type="EMBL" id="BKCJ010261219">
    <property type="protein sequence ID" value="GEZ28675.1"/>
    <property type="molecule type" value="Genomic_DNA"/>
</dbReference>
<comment type="caution">
    <text evidence="2">The sequence shown here is derived from an EMBL/GenBank/DDBJ whole genome shotgun (WGS) entry which is preliminary data.</text>
</comment>
<feature type="domain" description="Reverse transcriptase Ty1/copia-type" evidence="1">
    <location>
        <begin position="13"/>
        <end position="118"/>
    </location>
</feature>
<evidence type="ECO:0000313" key="2">
    <source>
        <dbReference type="EMBL" id="GEZ28675.1"/>
    </source>
</evidence>
<protein>
    <submittedName>
        <fullName evidence="2">Retrovirus-related Pol polyprotein from transposon TNT 1-94</fullName>
    </submittedName>
</protein>
<evidence type="ECO:0000259" key="1">
    <source>
        <dbReference type="Pfam" id="PF07727"/>
    </source>
</evidence>
<accession>A0A699I4V6</accession>
<organism evidence="2">
    <name type="scientific">Tanacetum cinerariifolium</name>
    <name type="common">Dalmatian daisy</name>
    <name type="synonym">Chrysanthemum cinerariifolium</name>
    <dbReference type="NCBI Taxonomy" id="118510"/>
    <lineage>
        <taxon>Eukaryota</taxon>
        <taxon>Viridiplantae</taxon>
        <taxon>Streptophyta</taxon>
        <taxon>Embryophyta</taxon>
        <taxon>Tracheophyta</taxon>
        <taxon>Spermatophyta</taxon>
        <taxon>Magnoliopsida</taxon>
        <taxon>eudicotyledons</taxon>
        <taxon>Gunneridae</taxon>
        <taxon>Pentapetalae</taxon>
        <taxon>asterids</taxon>
        <taxon>campanulids</taxon>
        <taxon>Asterales</taxon>
        <taxon>Asteraceae</taxon>
        <taxon>Asteroideae</taxon>
        <taxon>Anthemideae</taxon>
        <taxon>Anthemidinae</taxon>
        <taxon>Tanacetum</taxon>
    </lineage>
</organism>
<dbReference type="InterPro" id="IPR013103">
    <property type="entry name" value="RVT_2"/>
</dbReference>
<dbReference type="AlphaFoldDB" id="A0A699I4V6"/>
<dbReference type="PANTHER" id="PTHR47481">
    <property type="match status" value="1"/>
</dbReference>
<sequence>MGAYYFASWEDSYWKQIGIDYKETFAPVAKMVSIRALLAVAVTKNWFIEQLDINNAFLYGDLHKEVYMTVPQGYPHLVPPKTACKLKKSLYDPKQANRQWFNKLTTFLLSIGFLQSYANTSYLPSDDTNVDANLRRPIRPGKRSSNLRIVKFNFVPLEAAPSLAPMLLPGSSFDNPTSLEYASGLNLLALTRANGCVVSSEVENPETKKKAWEILALIFKDNKRSCSIALKAEFHSMKLGEFNIDAYFSKIESIATILSSLGSPIGNDDVVNISLDGFLDKAQAFYVDYTSSSLMVLLANSGPIPKSISSLRANGSVALSNSTAGPLEVNGSARLTVLLNGPKSSFVRPVGAIGLDGTLGSTGSAGRSTGYTWLNYWTRDYFTKRISCHDSSGSRYKN</sequence>
<name>A0A699I4V6_TANCI</name>
<dbReference type="PANTHER" id="PTHR47481:SF29">
    <property type="entry name" value="RETROTRANSPOSON GAG DOMAIN-CONTAINING PROTEIN"/>
    <property type="match status" value="1"/>
</dbReference>